<dbReference type="InParanoid" id="A0A251UJX5"/>
<organism evidence="2 3">
    <name type="scientific">Helianthus annuus</name>
    <name type="common">Common sunflower</name>
    <dbReference type="NCBI Taxonomy" id="4232"/>
    <lineage>
        <taxon>Eukaryota</taxon>
        <taxon>Viridiplantae</taxon>
        <taxon>Streptophyta</taxon>
        <taxon>Embryophyta</taxon>
        <taxon>Tracheophyta</taxon>
        <taxon>Spermatophyta</taxon>
        <taxon>Magnoliopsida</taxon>
        <taxon>eudicotyledons</taxon>
        <taxon>Gunneridae</taxon>
        <taxon>Pentapetalae</taxon>
        <taxon>asterids</taxon>
        <taxon>campanulids</taxon>
        <taxon>Asterales</taxon>
        <taxon>Asteraceae</taxon>
        <taxon>Asteroideae</taxon>
        <taxon>Heliantheae alliance</taxon>
        <taxon>Heliantheae</taxon>
        <taxon>Helianthus</taxon>
    </lineage>
</organism>
<evidence type="ECO:0000313" key="2">
    <source>
        <dbReference type="EMBL" id="OTG23648.1"/>
    </source>
</evidence>
<name>A0A251UJX5_HELAN</name>
<dbReference type="AlphaFoldDB" id="A0A251UJX5"/>
<keyword evidence="3" id="KW-1185">Reference proteome</keyword>
<feature type="chain" id="PRO_5013100840" evidence="1">
    <location>
        <begin position="23"/>
        <end position="69"/>
    </location>
</feature>
<dbReference type="Proteomes" id="UP000215914">
    <property type="component" value="Chromosome 6"/>
</dbReference>
<gene>
    <name evidence="2" type="ORF">HannXRQ_Chr06g0184791</name>
</gene>
<keyword evidence="1" id="KW-0732">Signal</keyword>
<proteinExistence type="predicted"/>
<feature type="signal peptide" evidence="1">
    <location>
        <begin position="1"/>
        <end position="22"/>
    </location>
</feature>
<accession>A0A251UJX5</accession>
<evidence type="ECO:0000256" key="1">
    <source>
        <dbReference type="SAM" id="SignalP"/>
    </source>
</evidence>
<sequence length="69" mass="8229">MIPTQNPLVVLGLMEVIFRLLSIPTSKPYFCFDQTVFTIYKKKDKRILKHSSKPQKTLFWIRYLGHFLI</sequence>
<protein>
    <submittedName>
        <fullName evidence="2">Uncharacterized protein</fullName>
    </submittedName>
</protein>
<reference evidence="3" key="1">
    <citation type="journal article" date="2017" name="Nature">
        <title>The sunflower genome provides insights into oil metabolism, flowering and Asterid evolution.</title>
        <authorList>
            <person name="Badouin H."/>
            <person name="Gouzy J."/>
            <person name="Grassa C.J."/>
            <person name="Murat F."/>
            <person name="Staton S.E."/>
            <person name="Cottret L."/>
            <person name="Lelandais-Briere C."/>
            <person name="Owens G.L."/>
            <person name="Carrere S."/>
            <person name="Mayjonade B."/>
            <person name="Legrand L."/>
            <person name="Gill N."/>
            <person name="Kane N.C."/>
            <person name="Bowers J.E."/>
            <person name="Hubner S."/>
            <person name="Bellec A."/>
            <person name="Berard A."/>
            <person name="Berges H."/>
            <person name="Blanchet N."/>
            <person name="Boniface M.C."/>
            <person name="Brunel D."/>
            <person name="Catrice O."/>
            <person name="Chaidir N."/>
            <person name="Claudel C."/>
            <person name="Donnadieu C."/>
            <person name="Faraut T."/>
            <person name="Fievet G."/>
            <person name="Helmstetter N."/>
            <person name="King M."/>
            <person name="Knapp S.J."/>
            <person name="Lai Z."/>
            <person name="Le Paslier M.C."/>
            <person name="Lippi Y."/>
            <person name="Lorenzon L."/>
            <person name="Mandel J.R."/>
            <person name="Marage G."/>
            <person name="Marchand G."/>
            <person name="Marquand E."/>
            <person name="Bret-Mestries E."/>
            <person name="Morien E."/>
            <person name="Nambeesan S."/>
            <person name="Nguyen T."/>
            <person name="Pegot-Espagnet P."/>
            <person name="Pouilly N."/>
            <person name="Raftis F."/>
            <person name="Sallet E."/>
            <person name="Schiex T."/>
            <person name="Thomas J."/>
            <person name="Vandecasteele C."/>
            <person name="Vares D."/>
            <person name="Vear F."/>
            <person name="Vautrin S."/>
            <person name="Crespi M."/>
            <person name="Mangin B."/>
            <person name="Burke J.M."/>
            <person name="Salse J."/>
            <person name="Munos S."/>
            <person name="Vincourt P."/>
            <person name="Rieseberg L.H."/>
            <person name="Langlade N.B."/>
        </authorList>
    </citation>
    <scope>NUCLEOTIDE SEQUENCE [LARGE SCALE GENOMIC DNA]</scope>
    <source>
        <strain evidence="3">cv. SF193</strain>
    </source>
</reference>
<dbReference type="EMBL" id="CM007895">
    <property type="protein sequence ID" value="OTG23648.1"/>
    <property type="molecule type" value="Genomic_DNA"/>
</dbReference>
<evidence type="ECO:0000313" key="3">
    <source>
        <dbReference type="Proteomes" id="UP000215914"/>
    </source>
</evidence>